<gene>
    <name evidence="5" type="ORF">KP509_06G089300</name>
</gene>
<keyword evidence="2" id="KW-0677">Repeat</keyword>
<dbReference type="PROSITE" id="PS50294">
    <property type="entry name" value="WD_REPEATS_REGION"/>
    <property type="match status" value="3"/>
</dbReference>
<feature type="compositionally biased region" description="Polar residues" evidence="4">
    <location>
        <begin position="116"/>
        <end position="125"/>
    </location>
</feature>
<dbReference type="SUPFAM" id="SSF50978">
    <property type="entry name" value="WD40 repeat-like"/>
    <property type="match status" value="1"/>
</dbReference>
<dbReference type="PRINTS" id="PR00320">
    <property type="entry name" value="GPROTEINBRPT"/>
</dbReference>
<dbReference type="EMBL" id="CM035411">
    <property type="protein sequence ID" value="KAH7436013.1"/>
    <property type="molecule type" value="Genomic_DNA"/>
</dbReference>
<feature type="repeat" description="WD" evidence="3">
    <location>
        <begin position="581"/>
        <end position="615"/>
    </location>
</feature>
<sequence length="982" mass="108434">MDSYFEEEEEDQFFETVEDLASSSDADSGTEERYLENSSRTDGNASSVPNFPFSKYDVWKSRPGSVLERRQRLFTQMGLRIEQDDFEDVVILLDSPPTAGSLPATSVCTSRDDTNGKNPSCSLDESSVRMIPSSPGPSQGRSIVRSRSDGTFSRLENAENVDHSSLRLVRSGAATPLVNHGGPERLGNSARTVWKTGFGSNPLSSKPPLDGKRRNLKLNLSGGGSGTRKLQFQWSKFGRFRVTDKNGNSLFDSEANLSREVRGPALFQCDGVETVSSNNGEVFCRIKDLDSGKEFVVNEVRKDGMWNKIREVATGREVTLEEFESTLGLSPIVQEVMRRERAADATFEGSPMDSEADTYRKKKGWFKALTGAVRGSWQKGGTPHYGSGSDREASTERSSRKSGSATDDSQDASLASRPVKVRVHKKSAKELGGLNLRQEIQAHQGAIWTMKFSQDGQYLATAGQDRIVKVWEVYAHSSRLKGSPTSSGEFSFGLDSLHENSTSQRHDDLKRSDSRSPGHRDVIPKASSVFLLSEKPKCVFEGHLEDILDLSWSPSQHSLLSSSMDKTVRLWDVSSRACLKIFTHNDYVTCIQFHPLKPGYFISGSLDGKVRIWSIPEPQVIDWVDVQEMVTAACYTPDGQGAVVGSYKGTCRLYETPGNKLQLKTTFEVCSPNSKRSQAKKITGFQFVPGDGTKILITSNDSRIRIYDGSAIRSKFKGFRNSKSHISASFSRSGKYIICASEDSRVCVWNYNDCSYEHSNTRKKLPTGYEDFSSKHVLVAIPWPGFSRQPIQKSAQMGPKDSNGVESLTAHTVNYIYPGAAGFCKTGFDHLSNCESERCTDVVNSSRAKLSIPDYYYTDSPNARCPTSRLDIGPKSLKPEFFRDSCCGSSLISNCVSVHHVGNNGFFSDCKGSATWPEEKLPRLQQESVTHGAVSMGTAKDLIMGEHDNRVTSGSAWGLVIVTGGSRGEIRIFQNHSLPVRF</sequence>
<feature type="compositionally biased region" description="Basic and acidic residues" evidence="4">
    <location>
        <begin position="389"/>
        <end position="399"/>
    </location>
</feature>
<reference evidence="5" key="1">
    <citation type="submission" date="2021-08" db="EMBL/GenBank/DDBJ databases">
        <title>WGS assembly of Ceratopteris richardii.</title>
        <authorList>
            <person name="Marchant D.B."/>
            <person name="Chen G."/>
            <person name="Jenkins J."/>
            <person name="Shu S."/>
            <person name="Leebens-Mack J."/>
            <person name="Grimwood J."/>
            <person name="Schmutz J."/>
            <person name="Soltis P."/>
            <person name="Soltis D."/>
            <person name="Chen Z.-H."/>
        </authorList>
    </citation>
    <scope>NUCLEOTIDE SEQUENCE</scope>
    <source>
        <strain evidence="5">Whitten #5841</strain>
        <tissue evidence="5">Leaf</tissue>
    </source>
</reference>
<evidence type="ECO:0000313" key="6">
    <source>
        <dbReference type="Proteomes" id="UP000825935"/>
    </source>
</evidence>
<evidence type="ECO:0000256" key="1">
    <source>
        <dbReference type="ARBA" id="ARBA00022574"/>
    </source>
</evidence>
<dbReference type="SMART" id="SM00320">
    <property type="entry name" value="WD40"/>
    <property type="match status" value="7"/>
</dbReference>
<proteinExistence type="predicted"/>
<dbReference type="InterPro" id="IPR036322">
    <property type="entry name" value="WD40_repeat_dom_sf"/>
</dbReference>
<accession>A0A8T2UQI3</accession>
<evidence type="ECO:0008006" key="7">
    <source>
        <dbReference type="Google" id="ProtNLM"/>
    </source>
</evidence>
<dbReference type="InterPro" id="IPR015943">
    <property type="entry name" value="WD40/YVTN_repeat-like_dom_sf"/>
</dbReference>
<comment type="caution">
    <text evidence="5">The sequence shown here is derived from an EMBL/GenBank/DDBJ whole genome shotgun (WGS) entry which is preliminary data.</text>
</comment>
<dbReference type="OrthoDB" id="408728at2759"/>
<feature type="compositionally biased region" description="Polar residues" evidence="4">
    <location>
        <begin position="401"/>
        <end position="413"/>
    </location>
</feature>
<evidence type="ECO:0000256" key="2">
    <source>
        <dbReference type="ARBA" id="ARBA00022737"/>
    </source>
</evidence>
<feature type="region of interest" description="Disordered" evidence="4">
    <location>
        <begin position="1"/>
        <end position="47"/>
    </location>
</feature>
<dbReference type="PROSITE" id="PS50082">
    <property type="entry name" value="WD_REPEATS_2"/>
    <property type="match status" value="3"/>
</dbReference>
<feature type="region of interest" description="Disordered" evidence="4">
    <location>
        <begin position="479"/>
        <end position="521"/>
    </location>
</feature>
<dbReference type="InterPro" id="IPR020472">
    <property type="entry name" value="WD40_PAC1"/>
</dbReference>
<dbReference type="PANTHER" id="PTHR14221">
    <property type="entry name" value="WD REPEAT DOMAIN 44"/>
    <property type="match status" value="1"/>
</dbReference>
<dbReference type="PANTHER" id="PTHR14221:SF0">
    <property type="entry name" value="WD REPEAT-CONTAINING PROTEIN 44"/>
    <property type="match status" value="1"/>
</dbReference>
<feature type="compositionally biased region" description="Basic and acidic residues" evidence="4">
    <location>
        <begin position="504"/>
        <end position="521"/>
    </location>
</feature>
<evidence type="ECO:0000256" key="4">
    <source>
        <dbReference type="SAM" id="MobiDB-lite"/>
    </source>
</evidence>
<dbReference type="InterPro" id="IPR019775">
    <property type="entry name" value="WD40_repeat_CS"/>
</dbReference>
<dbReference type="OMA" id="RNGEEGH"/>
<dbReference type="Gene3D" id="2.130.10.10">
    <property type="entry name" value="YVTN repeat-like/Quinoprotein amine dehydrogenase"/>
    <property type="match status" value="1"/>
</dbReference>
<feature type="repeat" description="WD" evidence="3">
    <location>
        <begin position="540"/>
        <end position="581"/>
    </location>
</feature>
<keyword evidence="6" id="KW-1185">Reference proteome</keyword>
<feature type="region of interest" description="Disordered" evidence="4">
    <location>
        <begin position="377"/>
        <end position="425"/>
    </location>
</feature>
<dbReference type="AlphaFoldDB" id="A0A8T2UQI3"/>
<feature type="compositionally biased region" description="Acidic residues" evidence="4">
    <location>
        <begin position="1"/>
        <end position="18"/>
    </location>
</feature>
<evidence type="ECO:0000313" key="5">
    <source>
        <dbReference type="EMBL" id="KAH7436013.1"/>
    </source>
</evidence>
<keyword evidence="1 3" id="KW-0853">WD repeat</keyword>
<feature type="compositionally biased region" description="Polar residues" evidence="4">
    <location>
        <begin position="36"/>
        <end position="47"/>
    </location>
</feature>
<protein>
    <recommendedName>
        <fullName evidence="7">WD repeat-containing protein 44</fullName>
    </recommendedName>
</protein>
<dbReference type="Proteomes" id="UP000825935">
    <property type="component" value="Chromosome 6"/>
</dbReference>
<dbReference type="Pfam" id="PF00400">
    <property type="entry name" value="WD40"/>
    <property type="match status" value="4"/>
</dbReference>
<feature type="repeat" description="WD" evidence="3">
    <location>
        <begin position="440"/>
        <end position="473"/>
    </location>
</feature>
<feature type="region of interest" description="Disordered" evidence="4">
    <location>
        <begin position="100"/>
        <end position="145"/>
    </location>
</feature>
<organism evidence="5 6">
    <name type="scientific">Ceratopteris richardii</name>
    <name type="common">Triangle waterfern</name>
    <dbReference type="NCBI Taxonomy" id="49495"/>
    <lineage>
        <taxon>Eukaryota</taxon>
        <taxon>Viridiplantae</taxon>
        <taxon>Streptophyta</taxon>
        <taxon>Embryophyta</taxon>
        <taxon>Tracheophyta</taxon>
        <taxon>Polypodiopsida</taxon>
        <taxon>Polypodiidae</taxon>
        <taxon>Polypodiales</taxon>
        <taxon>Pteridineae</taxon>
        <taxon>Pteridaceae</taxon>
        <taxon>Parkerioideae</taxon>
        <taxon>Ceratopteris</taxon>
    </lineage>
</organism>
<dbReference type="PROSITE" id="PS00678">
    <property type="entry name" value="WD_REPEATS_1"/>
    <property type="match status" value="2"/>
</dbReference>
<dbReference type="InterPro" id="IPR040324">
    <property type="entry name" value="WDR44/Dgr2"/>
</dbReference>
<name>A0A8T2UQI3_CERRI</name>
<dbReference type="InterPro" id="IPR001680">
    <property type="entry name" value="WD40_rpt"/>
</dbReference>
<evidence type="ECO:0000256" key="3">
    <source>
        <dbReference type="PROSITE-ProRule" id="PRU00221"/>
    </source>
</evidence>